<evidence type="ECO:0000256" key="3">
    <source>
        <dbReference type="ARBA" id="ARBA00022989"/>
    </source>
</evidence>
<dbReference type="PROSITE" id="PS50850">
    <property type="entry name" value="MFS"/>
    <property type="match status" value="1"/>
</dbReference>
<evidence type="ECO:0000313" key="7">
    <source>
        <dbReference type="EMBL" id="CAB4762302.1"/>
    </source>
</evidence>
<dbReference type="CDD" id="cd17321">
    <property type="entry name" value="MFS_MMR_MDR_like"/>
    <property type="match status" value="1"/>
</dbReference>
<dbReference type="EMBL" id="CAEZYR010000114">
    <property type="protein sequence ID" value="CAB4762302.1"/>
    <property type="molecule type" value="Genomic_DNA"/>
</dbReference>
<feature type="transmembrane region" description="Helical" evidence="5">
    <location>
        <begin position="147"/>
        <end position="169"/>
    </location>
</feature>
<keyword evidence="4 5" id="KW-0472">Membrane</keyword>
<dbReference type="EMBL" id="CAFABA010000019">
    <property type="protein sequence ID" value="CAB4820781.1"/>
    <property type="molecule type" value="Genomic_DNA"/>
</dbReference>
<feature type="transmembrane region" description="Helical" evidence="5">
    <location>
        <begin position="58"/>
        <end position="76"/>
    </location>
</feature>
<evidence type="ECO:0000256" key="2">
    <source>
        <dbReference type="ARBA" id="ARBA00022692"/>
    </source>
</evidence>
<dbReference type="Pfam" id="PF07690">
    <property type="entry name" value="MFS_1"/>
    <property type="match status" value="1"/>
</dbReference>
<dbReference type="SUPFAM" id="SSF103473">
    <property type="entry name" value="MFS general substrate transporter"/>
    <property type="match status" value="1"/>
</dbReference>
<feature type="transmembrane region" description="Helical" evidence="5">
    <location>
        <begin position="442"/>
        <end position="460"/>
    </location>
</feature>
<dbReference type="InterPro" id="IPR011701">
    <property type="entry name" value="MFS"/>
</dbReference>
<feature type="transmembrane region" description="Helical" evidence="5">
    <location>
        <begin position="20"/>
        <end position="43"/>
    </location>
</feature>
<accession>A0A6J6ZG65</accession>
<feature type="domain" description="Major facilitator superfamily (MFS) profile" evidence="6">
    <location>
        <begin position="21"/>
        <end position="464"/>
    </location>
</feature>
<dbReference type="PROSITE" id="PS00216">
    <property type="entry name" value="SUGAR_TRANSPORT_1"/>
    <property type="match status" value="1"/>
</dbReference>
<sequence>MRASGGDEPGDTPDLRHAYLVLAVIGLTGFQTSMALSIIFVAYPDIRHAFPNSSPVELSWVLNVFSIVGAPTMVLGSAVSERVGRKRAMLLGVAGFTAASVLAALAPTPLWIIGARGLMALAASLMLPVSAAMILREFPASHRGVAMGTWSAAGGLAAALGPSLGGWLIDNGGWQWAFWINVPIGIVSLITGAIVLRDSHEDERRPWPDAFGALVLMLGVGALVFGLVRTREWGWADPRELGMLAFGASLIAVLIMRSRRHPEPIVRLELFSITPYRLGNAMMLFFSLSFFGFQFVSLQLLTGPWGYDLTKAGLLATPSFLCIAVMGPVSGRFTDRFGNWMLAPCGLVWVLSLAVFGLLLDGTPNMALWWIFVVVGGLGSGFVWGALFAMIMTSVPPADFSNGASLTQTLQRIGNALGVAVMVTVLSTTLTKGSVESFPKAFAVLAALGLVATVIGYGAARATDRPAARRLPHQPAATA</sequence>
<evidence type="ECO:0000313" key="8">
    <source>
        <dbReference type="EMBL" id="CAB4820781.1"/>
    </source>
</evidence>
<dbReference type="GO" id="GO:0022857">
    <property type="term" value="F:transmembrane transporter activity"/>
    <property type="evidence" value="ECO:0007669"/>
    <property type="project" value="InterPro"/>
</dbReference>
<evidence type="ECO:0000256" key="4">
    <source>
        <dbReference type="ARBA" id="ARBA00023136"/>
    </source>
</evidence>
<evidence type="ECO:0000256" key="5">
    <source>
        <dbReference type="SAM" id="Phobius"/>
    </source>
</evidence>
<feature type="transmembrane region" description="Helical" evidence="5">
    <location>
        <begin position="312"/>
        <end position="329"/>
    </location>
</feature>
<feature type="transmembrane region" description="Helical" evidence="5">
    <location>
        <begin position="413"/>
        <end position="430"/>
    </location>
</feature>
<reference evidence="8" key="1">
    <citation type="submission" date="2020-05" db="EMBL/GenBank/DDBJ databases">
        <authorList>
            <person name="Chiriac C."/>
            <person name="Salcher M."/>
            <person name="Ghai R."/>
            <person name="Kavagutti S V."/>
        </authorList>
    </citation>
    <scope>NUCLEOTIDE SEQUENCE</scope>
</reference>
<keyword evidence="3 5" id="KW-1133">Transmembrane helix</keyword>
<comment type="subcellular location">
    <subcellularLocation>
        <location evidence="1">Membrane</location>
        <topology evidence="1">Multi-pass membrane protein</topology>
    </subcellularLocation>
</comment>
<feature type="transmembrane region" description="Helical" evidence="5">
    <location>
        <begin position="88"/>
        <end position="106"/>
    </location>
</feature>
<dbReference type="EMBL" id="CAFBMH010000085">
    <property type="protein sequence ID" value="CAB4919776.1"/>
    <property type="molecule type" value="Genomic_DNA"/>
</dbReference>
<dbReference type="AlphaFoldDB" id="A0A6J6ZG65"/>
<feature type="transmembrane region" description="Helical" evidence="5">
    <location>
        <begin position="240"/>
        <end position="257"/>
    </location>
</feature>
<dbReference type="InterPro" id="IPR036259">
    <property type="entry name" value="MFS_trans_sf"/>
</dbReference>
<feature type="transmembrane region" description="Helical" evidence="5">
    <location>
        <begin position="208"/>
        <end position="228"/>
    </location>
</feature>
<feature type="transmembrane region" description="Helical" evidence="5">
    <location>
        <begin position="341"/>
        <end position="360"/>
    </location>
</feature>
<name>A0A6J6ZG65_9ZZZZ</name>
<dbReference type="GO" id="GO:0016020">
    <property type="term" value="C:membrane"/>
    <property type="evidence" value="ECO:0007669"/>
    <property type="project" value="UniProtKB-SubCell"/>
</dbReference>
<dbReference type="InterPro" id="IPR020846">
    <property type="entry name" value="MFS_dom"/>
</dbReference>
<protein>
    <submittedName>
        <fullName evidence="8">Unannotated protein</fullName>
    </submittedName>
</protein>
<feature type="transmembrane region" description="Helical" evidence="5">
    <location>
        <begin position="112"/>
        <end position="135"/>
    </location>
</feature>
<keyword evidence="2 5" id="KW-0812">Transmembrane</keyword>
<dbReference type="Gene3D" id="1.20.1720.10">
    <property type="entry name" value="Multidrug resistance protein D"/>
    <property type="match status" value="1"/>
</dbReference>
<feature type="transmembrane region" description="Helical" evidence="5">
    <location>
        <begin position="278"/>
        <end position="300"/>
    </location>
</feature>
<evidence type="ECO:0000313" key="9">
    <source>
        <dbReference type="EMBL" id="CAB4919776.1"/>
    </source>
</evidence>
<gene>
    <name evidence="7" type="ORF">UFOPK2754_02493</name>
    <name evidence="8" type="ORF">UFOPK3139_00684</name>
    <name evidence="9" type="ORF">UFOPK3543_02012</name>
</gene>
<dbReference type="Gene3D" id="1.20.1250.20">
    <property type="entry name" value="MFS general substrate transporter like domains"/>
    <property type="match status" value="1"/>
</dbReference>
<organism evidence="8">
    <name type="scientific">freshwater metagenome</name>
    <dbReference type="NCBI Taxonomy" id="449393"/>
    <lineage>
        <taxon>unclassified sequences</taxon>
        <taxon>metagenomes</taxon>
        <taxon>ecological metagenomes</taxon>
    </lineage>
</organism>
<evidence type="ECO:0000259" key="6">
    <source>
        <dbReference type="PROSITE" id="PS50850"/>
    </source>
</evidence>
<evidence type="ECO:0000256" key="1">
    <source>
        <dbReference type="ARBA" id="ARBA00004141"/>
    </source>
</evidence>
<dbReference type="PANTHER" id="PTHR42718:SF48">
    <property type="entry name" value="CONSERVED TWO-DOMAIN MEMBRANE PROTEIN-RELATED"/>
    <property type="match status" value="1"/>
</dbReference>
<dbReference type="PANTHER" id="PTHR42718">
    <property type="entry name" value="MAJOR FACILITATOR SUPERFAMILY MULTIDRUG TRANSPORTER MFSC"/>
    <property type="match status" value="1"/>
</dbReference>
<dbReference type="InterPro" id="IPR005829">
    <property type="entry name" value="Sugar_transporter_CS"/>
</dbReference>
<feature type="transmembrane region" description="Helical" evidence="5">
    <location>
        <begin position="175"/>
        <end position="196"/>
    </location>
</feature>
<feature type="transmembrane region" description="Helical" evidence="5">
    <location>
        <begin position="366"/>
        <end position="392"/>
    </location>
</feature>
<proteinExistence type="predicted"/>